<name>A0A2A3E729_APICC</name>
<evidence type="ECO:0000313" key="4">
    <source>
        <dbReference type="EMBL" id="PBC27518.1"/>
    </source>
</evidence>
<dbReference type="InterPro" id="IPR029281">
    <property type="entry name" value="FAM194_C"/>
</dbReference>
<reference evidence="4 5" key="1">
    <citation type="submission" date="2014-07" db="EMBL/GenBank/DDBJ databases">
        <title>Genomic and transcriptomic analysis on Apis cerana provide comprehensive insights into honey bee biology.</title>
        <authorList>
            <person name="Diao Q."/>
            <person name="Sun L."/>
            <person name="Zheng H."/>
            <person name="Zheng H."/>
            <person name="Xu S."/>
            <person name="Wang S."/>
            <person name="Zeng Z."/>
            <person name="Hu F."/>
            <person name="Su S."/>
            <person name="Wu J."/>
        </authorList>
    </citation>
    <scope>NUCLEOTIDE SEQUENCE [LARGE SCALE GENOMIC DNA]</scope>
    <source>
        <tissue evidence="4">Pupae without intestine</tissue>
    </source>
</reference>
<dbReference type="AlphaFoldDB" id="A0A2A3E729"/>
<evidence type="ECO:0000256" key="1">
    <source>
        <dbReference type="SAM" id="Coils"/>
    </source>
</evidence>
<gene>
    <name evidence="4" type="ORF">APICC_08441</name>
</gene>
<dbReference type="STRING" id="94128.A0A2A3E729"/>
<dbReference type="Pfam" id="PF14977">
    <property type="entry name" value="FAM194"/>
    <property type="match status" value="1"/>
</dbReference>
<evidence type="ECO:0000313" key="5">
    <source>
        <dbReference type="Proteomes" id="UP000242457"/>
    </source>
</evidence>
<feature type="coiled-coil region" evidence="1">
    <location>
        <begin position="234"/>
        <end position="270"/>
    </location>
</feature>
<feature type="domain" description="FAM194 C-terminal" evidence="3">
    <location>
        <begin position="509"/>
        <end position="560"/>
    </location>
</feature>
<protein>
    <recommendedName>
        <fullName evidence="3">FAM194 C-terminal domain-containing protein</fullName>
    </recommendedName>
</protein>
<evidence type="ECO:0000256" key="2">
    <source>
        <dbReference type="SAM" id="MobiDB-lite"/>
    </source>
</evidence>
<accession>A0A2A3E729</accession>
<dbReference type="Proteomes" id="UP000242457">
    <property type="component" value="Unassembled WGS sequence"/>
</dbReference>
<proteinExistence type="predicted"/>
<keyword evidence="5" id="KW-1185">Reference proteome</keyword>
<keyword evidence="1" id="KW-0175">Coiled coil</keyword>
<feature type="region of interest" description="Disordered" evidence="2">
    <location>
        <begin position="467"/>
        <end position="497"/>
    </location>
</feature>
<feature type="compositionally biased region" description="Basic and acidic residues" evidence="2">
    <location>
        <begin position="471"/>
        <end position="484"/>
    </location>
</feature>
<organism evidence="4 5">
    <name type="scientific">Apis cerana cerana</name>
    <name type="common">Oriental honeybee</name>
    <dbReference type="NCBI Taxonomy" id="94128"/>
    <lineage>
        <taxon>Eukaryota</taxon>
        <taxon>Metazoa</taxon>
        <taxon>Ecdysozoa</taxon>
        <taxon>Arthropoda</taxon>
        <taxon>Hexapoda</taxon>
        <taxon>Insecta</taxon>
        <taxon>Pterygota</taxon>
        <taxon>Neoptera</taxon>
        <taxon>Endopterygota</taxon>
        <taxon>Hymenoptera</taxon>
        <taxon>Apocrita</taxon>
        <taxon>Aculeata</taxon>
        <taxon>Apoidea</taxon>
        <taxon>Anthophila</taxon>
        <taxon>Apidae</taxon>
        <taxon>Apis</taxon>
    </lineage>
</organism>
<evidence type="ECO:0000259" key="3">
    <source>
        <dbReference type="Pfam" id="PF14977"/>
    </source>
</evidence>
<sequence>MFCLYRKTQLCEDSEWLSLALEVFTRAHRLLRNFVDFYKFHSKKCFAINYESIPLHGALDVVTASTASIICVSVLKKKCQQSDLYQDMSPCVRCQDFDVLPDEVVRKTDMILLCLQNPNDIENIICRIKDVLYILERLAPCRMSEKIHILSLLLKEIVKKLVCPFQTLEESFDNTQIKMILNLVNNFIRDWSEKRSKSYPSLRICRFCDHVIAETTRQWEVKGGEGERRKRKKKIDFESEKKKVTYKLEEEEEEEEEEKKKKKKKAVEIKPEEKALIEDEKEIIELVKKEREKEIDLIRVKEYVKPIVFPYKKVVKVYEKPIEETTIKYQLSNPLFVKLGWTVLPVSKIMRKVIEYQTNPAKPHLDCPGGKDFMGVKRKSQIIAVFDTMGNGAVFDEEGKTRISFNQIGGVWQDNPTGIPLTWRWDIFERTPILESVYVEKSAAHLEKYFYSPTMKMFRSNKASTPSLVSRTKEKKTEDAKPVVEEEYYEEKEEEEEKAQEVETEQIYSSDACYLKPIFVQMNDYMSLKILNRRTVTLRFLANTKNVRIELGTILNLTKEVGFYFVDMRVKFSLLKCKFDDPIHIRPDSSVYNIYKELEKIKKVAKQRESMMEKYRPYLQTWKLMGTRCHPR</sequence>
<dbReference type="OrthoDB" id="331263at2759"/>
<feature type="compositionally biased region" description="Acidic residues" evidence="2">
    <location>
        <begin position="485"/>
        <end position="497"/>
    </location>
</feature>
<dbReference type="EMBL" id="KZ288347">
    <property type="protein sequence ID" value="PBC27518.1"/>
    <property type="molecule type" value="Genomic_DNA"/>
</dbReference>